<proteinExistence type="predicted"/>
<gene>
    <name evidence="2" type="ORF">GUJ93_ZPchr0010g9664</name>
</gene>
<evidence type="ECO:0000313" key="3">
    <source>
        <dbReference type="Proteomes" id="UP000729402"/>
    </source>
</evidence>
<evidence type="ECO:0000256" key="1">
    <source>
        <dbReference type="SAM" id="Coils"/>
    </source>
</evidence>
<organism evidence="2 3">
    <name type="scientific">Zizania palustris</name>
    <name type="common">Northern wild rice</name>
    <dbReference type="NCBI Taxonomy" id="103762"/>
    <lineage>
        <taxon>Eukaryota</taxon>
        <taxon>Viridiplantae</taxon>
        <taxon>Streptophyta</taxon>
        <taxon>Embryophyta</taxon>
        <taxon>Tracheophyta</taxon>
        <taxon>Spermatophyta</taxon>
        <taxon>Magnoliopsida</taxon>
        <taxon>Liliopsida</taxon>
        <taxon>Poales</taxon>
        <taxon>Poaceae</taxon>
        <taxon>BOP clade</taxon>
        <taxon>Oryzoideae</taxon>
        <taxon>Oryzeae</taxon>
        <taxon>Zizaniinae</taxon>
        <taxon>Zizania</taxon>
    </lineage>
</organism>
<keyword evidence="3" id="KW-1185">Reference proteome</keyword>
<evidence type="ECO:0000313" key="2">
    <source>
        <dbReference type="EMBL" id="KAG8087654.1"/>
    </source>
</evidence>
<reference evidence="2" key="2">
    <citation type="submission" date="2021-02" db="EMBL/GenBank/DDBJ databases">
        <authorList>
            <person name="Kimball J.A."/>
            <person name="Haas M.W."/>
            <person name="Macchietto M."/>
            <person name="Kono T."/>
            <person name="Duquette J."/>
            <person name="Shao M."/>
        </authorList>
    </citation>
    <scope>NUCLEOTIDE SEQUENCE</scope>
    <source>
        <tissue evidence="2">Fresh leaf tissue</tissue>
    </source>
</reference>
<dbReference type="EMBL" id="JAAALK010000082">
    <property type="protein sequence ID" value="KAG8087654.1"/>
    <property type="molecule type" value="Genomic_DNA"/>
</dbReference>
<dbReference type="AlphaFoldDB" id="A0A8J5WG36"/>
<sequence>MWTYLADLRSSGGSFHEHRNPFYDPIKHNGPLVPPAAALAPTLWPQFYLRWTCPIESQGGDLESQWHTMNKKYTEVMKVKDSAESRAREIKMKMESMLLELQKEKRALSSALDMVQRSQRESVAIRKAVETIGCKINFSSIENQVDDAEGLSYSFRRDTDAGYQHDKNSDLSVSITAIEDCSLVSETPSNHICESLCPFRTTEGCRWPDAACAQLGSQFVGLKANFEAFDRLSLQDCYFGPE</sequence>
<comment type="caution">
    <text evidence="2">The sequence shown here is derived from an EMBL/GenBank/DDBJ whole genome shotgun (WGS) entry which is preliminary data.</text>
</comment>
<dbReference type="OrthoDB" id="271628at2759"/>
<dbReference type="Proteomes" id="UP000729402">
    <property type="component" value="Unassembled WGS sequence"/>
</dbReference>
<name>A0A8J5WG36_ZIZPA</name>
<keyword evidence="1" id="KW-0175">Coiled coil</keyword>
<protein>
    <submittedName>
        <fullName evidence="2">Uncharacterized protein</fullName>
    </submittedName>
</protein>
<reference evidence="2" key="1">
    <citation type="journal article" date="2021" name="bioRxiv">
        <title>Whole Genome Assembly and Annotation of Northern Wild Rice, Zizania palustris L., Supports a Whole Genome Duplication in the Zizania Genus.</title>
        <authorList>
            <person name="Haas M."/>
            <person name="Kono T."/>
            <person name="Macchietto M."/>
            <person name="Millas R."/>
            <person name="McGilp L."/>
            <person name="Shao M."/>
            <person name="Duquette J."/>
            <person name="Hirsch C.N."/>
            <person name="Kimball J."/>
        </authorList>
    </citation>
    <scope>NUCLEOTIDE SEQUENCE</scope>
    <source>
        <tissue evidence="2">Fresh leaf tissue</tissue>
    </source>
</reference>
<feature type="coiled-coil region" evidence="1">
    <location>
        <begin position="80"/>
        <end position="121"/>
    </location>
</feature>
<accession>A0A8J5WG36</accession>